<sequence>MKVGKCRHSHYGSMVVAIDGEITKAYVFPKLGFTGSTKESRHSVTTERRVQILSFLSPFMAAKLLLHTLADENSDLQKKIGCMNGIFQIFDRHHVLTSRRQSLTLGNARVNSINFERCSVDEIYQQRSAFHSQDSNLFSGNGSSEKLTRVSTESSRVSFSSSCSSSSPLSSEVNREVQLVISADDRVIFPESPTSDPVMSQGSGARMGLDLRDVVRDSMYREARGLSEVCRQNRREDSPRPYGLKQSTPVDFNESCRALAKLRKTSHHYYNEVDMKDTSRYYVDSRGKSKSGKKLKELPRLSLDSRDHLDLKSGNKLSESFSRSSSMNKVSGSPKRPPSVVAKLMGLETLPGSPLSRDKINIFDDNSDPFSRSLRENSLNRSLRFSPSSPRSLGKDPAASSSSPRWRSSEFVMKPLSSLRYPIEPAPWKQTDRNRFSQKQACRSVKSLSQSMEGRLKDLEFKHSGKDLRALKDILEAMQSKGLFDTRKQPQCSNLEAQRDYELADSATSNHDSIDLRNPVMPSNIRGPIVIMKPARLVEKSGIPSSSLIPIHSLSGLNKTCREEPANARRSSTSRKAAKDRSPGNQRAEPCISSDKKSSSRNVRSSQVSKESTSKNSGPASPKLQQMKHEQDKRSRPPASPSDSSKLRKQINRQSVESTTSPGARRSRPRDQRSLQQNDGQLSQMSNKSRTKTETVSIENGGKSPSVIEAAKAVVSNLIQNKSSPTFSEDGSTEHPSPVSVLNAEIYREIKPSPVKIKASEGSVNGPLDLGVEHCEEDQWNPAYSFSKTTTNFSPEMNRKKLQNVEHLVQKLRRLNSSHDETSQDYIASLCENSDPNTDHRYISEILLASGLLLRDLGSGLTTFQLHPSGHPINPELFLVLEQTKGCSSSSSNEKLNRKLVFDAVNEMLVKKLPFVESNVDPWMKQAKTRKRVLSAQNLLKELCSEIETLQKQAKKRSEDLLEEEEEEDFLKCILDEDMAIRCGKWTDFDDAIPGVVLDMERLLFKDLVNEIVHGEIGRLQGNSRRQKTVLADE</sequence>
<keyword evidence="1" id="KW-0175">Coiled coil</keyword>
<dbReference type="PANTHER" id="PTHR31680">
    <property type="entry name" value="LONGIFOLIA PROTEIN"/>
    <property type="match status" value="1"/>
</dbReference>
<evidence type="ECO:0000313" key="5">
    <source>
        <dbReference type="EMBL" id="KAG7592156.1"/>
    </source>
</evidence>
<evidence type="ECO:0000259" key="3">
    <source>
        <dbReference type="Pfam" id="PF14309"/>
    </source>
</evidence>
<feature type="compositionally biased region" description="Basic and acidic residues" evidence="2">
    <location>
        <begin position="230"/>
        <end position="239"/>
    </location>
</feature>
<accession>A0A8T2C1N2</accession>
<feature type="domain" description="DUF4378" evidence="3">
    <location>
        <begin position="839"/>
        <end position="1011"/>
    </location>
</feature>
<keyword evidence="6" id="KW-1185">Reference proteome</keyword>
<evidence type="ECO:0000256" key="2">
    <source>
        <dbReference type="SAM" id="MobiDB-lite"/>
    </source>
</evidence>
<protein>
    <submittedName>
        <fullName evidence="5">Uncharacterized protein</fullName>
    </submittedName>
</protein>
<dbReference type="AlphaFoldDB" id="A0A8T2C1N2"/>
<dbReference type="InterPro" id="IPR032795">
    <property type="entry name" value="DUF3741-assoc"/>
</dbReference>
<feature type="domain" description="DUF3741" evidence="4">
    <location>
        <begin position="331"/>
        <end position="352"/>
    </location>
</feature>
<feature type="region of interest" description="Disordered" evidence="2">
    <location>
        <begin position="306"/>
        <end position="339"/>
    </location>
</feature>
<feature type="region of interest" description="Disordered" evidence="2">
    <location>
        <begin position="230"/>
        <end position="249"/>
    </location>
</feature>
<reference evidence="5 6" key="1">
    <citation type="submission" date="2020-12" db="EMBL/GenBank/DDBJ databases">
        <title>Concerted genomic and epigenomic changes stabilize Arabidopsis allopolyploids.</title>
        <authorList>
            <person name="Chen Z."/>
        </authorList>
    </citation>
    <scope>NUCLEOTIDE SEQUENCE [LARGE SCALE GENOMIC DNA]</scope>
    <source>
        <strain evidence="5">Allo738</strain>
        <tissue evidence="5">Leaf</tissue>
    </source>
</reference>
<feature type="compositionally biased region" description="Low complexity" evidence="2">
    <location>
        <begin position="600"/>
        <end position="610"/>
    </location>
</feature>
<feature type="compositionally biased region" description="Low complexity" evidence="2">
    <location>
        <begin position="371"/>
        <end position="406"/>
    </location>
</feature>
<comment type="caution">
    <text evidence="5">The sequence shown here is derived from an EMBL/GenBank/DDBJ whole genome shotgun (WGS) entry which is preliminary data.</text>
</comment>
<gene>
    <name evidence="5" type="ORF">ISN45_Aa01g010900</name>
</gene>
<dbReference type="EMBL" id="JAEFBK010000006">
    <property type="protein sequence ID" value="KAG7592156.1"/>
    <property type="molecule type" value="Genomic_DNA"/>
</dbReference>
<organism evidence="5 6">
    <name type="scientific">Arabidopsis thaliana x Arabidopsis arenosa</name>
    <dbReference type="NCBI Taxonomy" id="1240361"/>
    <lineage>
        <taxon>Eukaryota</taxon>
        <taxon>Viridiplantae</taxon>
        <taxon>Streptophyta</taxon>
        <taxon>Embryophyta</taxon>
        <taxon>Tracheophyta</taxon>
        <taxon>Spermatophyta</taxon>
        <taxon>Magnoliopsida</taxon>
        <taxon>eudicotyledons</taxon>
        <taxon>Gunneridae</taxon>
        <taxon>Pentapetalae</taxon>
        <taxon>rosids</taxon>
        <taxon>malvids</taxon>
        <taxon>Brassicales</taxon>
        <taxon>Brassicaceae</taxon>
        <taxon>Camelineae</taxon>
        <taxon>Arabidopsis</taxon>
    </lineage>
</organism>
<dbReference type="Pfam" id="PF14383">
    <property type="entry name" value="VARLMGL"/>
    <property type="match status" value="1"/>
</dbReference>
<dbReference type="GO" id="GO:0051513">
    <property type="term" value="P:regulation of monopolar cell growth"/>
    <property type="evidence" value="ECO:0007669"/>
    <property type="project" value="InterPro"/>
</dbReference>
<dbReference type="InterPro" id="IPR025486">
    <property type="entry name" value="DUF4378"/>
</dbReference>
<evidence type="ECO:0000313" key="6">
    <source>
        <dbReference type="Proteomes" id="UP000694240"/>
    </source>
</evidence>
<dbReference type="PANTHER" id="PTHR31680:SF9">
    <property type="entry name" value="LONGIFOLIA PROTEIN"/>
    <property type="match status" value="1"/>
</dbReference>
<evidence type="ECO:0000256" key="1">
    <source>
        <dbReference type="SAM" id="Coils"/>
    </source>
</evidence>
<feature type="compositionally biased region" description="Polar residues" evidence="2">
    <location>
        <begin position="652"/>
        <end position="662"/>
    </location>
</feature>
<feature type="region of interest" description="Disordered" evidence="2">
    <location>
        <begin position="371"/>
        <end position="407"/>
    </location>
</feature>
<feature type="compositionally biased region" description="Polar residues" evidence="2">
    <location>
        <begin position="315"/>
        <end position="331"/>
    </location>
</feature>
<feature type="compositionally biased region" description="Polar residues" evidence="2">
    <location>
        <begin position="674"/>
        <end position="698"/>
    </location>
</feature>
<name>A0A8T2C1N2_9BRAS</name>
<dbReference type="Proteomes" id="UP000694240">
    <property type="component" value="Chromosome 6"/>
</dbReference>
<proteinExistence type="predicted"/>
<evidence type="ECO:0000259" key="4">
    <source>
        <dbReference type="Pfam" id="PF14383"/>
    </source>
</evidence>
<dbReference type="Pfam" id="PF14309">
    <property type="entry name" value="DUF4378"/>
    <property type="match status" value="1"/>
</dbReference>
<dbReference type="InterPro" id="IPR033334">
    <property type="entry name" value="LNG1/2"/>
</dbReference>
<feature type="coiled-coil region" evidence="1">
    <location>
        <begin position="933"/>
        <end position="967"/>
    </location>
</feature>
<feature type="region of interest" description="Disordered" evidence="2">
    <location>
        <begin position="559"/>
        <end position="702"/>
    </location>
</feature>